<evidence type="ECO:0000313" key="1">
    <source>
        <dbReference type="EMBL" id="OFC41052.1"/>
    </source>
</evidence>
<accession>A0A1E7YRP2</accession>
<dbReference type="Proteomes" id="UP000175707">
    <property type="component" value="Unassembled WGS sequence"/>
</dbReference>
<dbReference type="EMBL" id="LZYH01001115">
    <property type="protein sequence ID" value="OFC41052.1"/>
    <property type="molecule type" value="Genomic_DNA"/>
</dbReference>
<reference evidence="1 2" key="1">
    <citation type="submission" date="2016-06" db="EMBL/GenBank/DDBJ databases">
        <title>Gene turnover analysis identifies the evolutionary adaptation of the extremophile Acidithiobacillus caldus.</title>
        <authorList>
            <person name="Zhang X."/>
        </authorList>
    </citation>
    <scope>NUCLEOTIDE SEQUENCE [LARGE SCALE GENOMIC DNA]</scope>
    <source>
        <strain evidence="1 2">S1</strain>
    </source>
</reference>
<sequence>MSVFYTRLAKMHSFVVDGHTLDQPVLQAHTFVDSVVFRNGQSITLSSVGKGQKVSLVVTKVS</sequence>
<gene>
    <name evidence="1" type="ORF">BAE30_16210</name>
</gene>
<proteinExistence type="predicted"/>
<evidence type="ECO:0000313" key="2">
    <source>
        <dbReference type="Proteomes" id="UP000175707"/>
    </source>
</evidence>
<dbReference type="AlphaFoldDB" id="A0A1E7YRP2"/>
<protein>
    <submittedName>
        <fullName evidence="1">Uncharacterized protein</fullName>
    </submittedName>
</protein>
<name>A0A1E7YRP2_9PROT</name>
<organism evidence="1 2">
    <name type="scientific">Acidithiobacillus caldus</name>
    <dbReference type="NCBI Taxonomy" id="33059"/>
    <lineage>
        <taxon>Bacteria</taxon>
        <taxon>Pseudomonadati</taxon>
        <taxon>Pseudomonadota</taxon>
        <taxon>Acidithiobacillia</taxon>
        <taxon>Acidithiobacillales</taxon>
        <taxon>Acidithiobacillaceae</taxon>
        <taxon>Acidithiobacillus</taxon>
    </lineage>
</organism>
<comment type="caution">
    <text evidence="1">The sequence shown here is derived from an EMBL/GenBank/DDBJ whole genome shotgun (WGS) entry which is preliminary data.</text>
</comment>